<dbReference type="SUPFAM" id="SSF51197">
    <property type="entry name" value="Clavaminate synthase-like"/>
    <property type="match status" value="1"/>
</dbReference>
<dbReference type="Gene3D" id="2.60.120.330">
    <property type="entry name" value="B-lactam Antibiotic, Isopenicillin N Synthase, Chain"/>
    <property type="match status" value="1"/>
</dbReference>
<organism evidence="1 2">
    <name type="scientific">Hibiscus sabdariffa</name>
    <name type="common">roselle</name>
    <dbReference type="NCBI Taxonomy" id="183260"/>
    <lineage>
        <taxon>Eukaryota</taxon>
        <taxon>Viridiplantae</taxon>
        <taxon>Streptophyta</taxon>
        <taxon>Embryophyta</taxon>
        <taxon>Tracheophyta</taxon>
        <taxon>Spermatophyta</taxon>
        <taxon>Magnoliopsida</taxon>
        <taxon>eudicotyledons</taxon>
        <taxon>Gunneridae</taxon>
        <taxon>Pentapetalae</taxon>
        <taxon>rosids</taxon>
        <taxon>malvids</taxon>
        <taxon>Malvales</taxon>
        <taxon>Malvaceae</taxon>
        <taxon>Malvoideae</taxon>
        <taxon>Hibiscus</taxon>
    </lineage>
</organism>
<gene>
    <name evidence="1" type="ORF">V6N12_075582</name>
</gene>
<accession>A0ABR2C7Z9</accession>
<evidence type="ECO:0000313" key="2">
    <source>
        <dbReference type="Proteomes" id="UP001472677"/>
    </source>
</evidence>
<dbReference type="InterPro" id="IPR027443">
    <property type="entry name" value="IPNS-like_sf"/>
</dbReference>
<name>A0ABR2C7Z9_9ROSI</name>
<keyword evidence="2" id="KW-1185">Reference proteome</keyword>
<dbReference type="Proteomes" id="UP001472677">
    <property type="component" value="Unassembled WGS sequence"/>
</dbReference>
<evidence type="ECO:0000313" key="1">
    <source>
        <dbReference type="EMBL" id="KAK8515544.1"/>
    </source>
</evidence>
<dbReference type="EMBL" id="JBBPBM010000063">
    <property type="protein sequence ID" value="KAK8515544.1"/>
    <property type="molecule type" value="Genomic_DNA"/>
</dbReference>
<protein>
    <submittedName>
        <fullName evidence="1">Uncharacterized protein</fullName>
    </submittedName>
</protein>
<proteinExistence type="predicted"/>
<reference evidence="1 2" key="1">
    <citation type="journal article" date="2024" name="G3 (Bethesda)">
        <title>Genome assembly of Hibiscus sabdariffa L. provides insights into metabolisms of medicinal natural products.</title>
        <authorList>
            <person name="Kim T."/>
        </authorList>
    </citation>
    <scope>NUCLEOTIDE SEQUENCE [LARGE SCALE GENOMIC DNA]</scope>
    <source>
        <strain evidence="1">TK-2024</strain>
        <tissue evidence="1">Old leaves</tissue>
    </source>
</reference>
<comment type="caution">
    <text evidence="1">The sequence shown here is derived from an EMBL/GenBank/DDBJ whole genome shotgun (WGS) entry which is preliminary data.</text>
</comment>
<sequence length="104" mass="11919">MEELNNIIWAMIIDSYGFGEKYDPVMINYKTMLRMMKYMAPSSEEYRRGLHAHSDKLASTIICEDQTPGLEIEGKDGRGSGCLHLRLLLCLWLEILSWCGVMGE</sequence>